<evidence type="ECO:0000313" key="2">
    <source>
        <dbReference type="Proteomes" id="UP000217258"/>
    </source>
</evidence>
<name>A0ABM6N301_9GAMM</name>
<dbReference type="EMBL" id="CP011030">
    <property type="protein sequence ID" value="ATC90552.1"/>
    <property type="molecule type" value="Genomic_DNA"/>
</dbReference>
<gene>
    <name evidence="1" type="ORF">PISS_a1651</name>
</gene>
<organism evidence="1 2">
    <name type="scientific">Pseudoalteromonas issachenkonii</name>
    <dbReference type="NCBI Taxonomy" id="152297"/>
    <lineage>
        <taxon>Bacteria</taxon>
        <taxon>Pseudomonadati</taxon>
        <taxon>Pseudomonadota</taxon>
        <taxon>Gammaproteobacteria</taxon>
        <taxon>Alteromonadales</taxon>
        <taxon>Pseudoalteromonadaceae</taxon>
        <taxon>Pseudoalteromonas</taxon>
    </lineage>
</organism>
<keyword evidence="2" id="KW-1185">Reference proteome</keyword>
<sequence>MRKQISLNCKISMPPFYKNYFNIAIIIADSINLPLAKNPKL</sequence>
<protein>
    <submittedName>
        <fullName evidence="1">Uncharacterized protein</fullName>
    </submittedName>
</protein>
<dbReference type="Proteomes" id="UP000217258">
    <property type="component" value="Chromosome I"/>
</dbReference>
<accession>A0ABM6N301</accession>
<reference evidence="1 2" key="1">
    <citation type="submission" date="2015-06" db="EMBL/GenBank/DDBJ databases">
        <authorList>
            <person name="Xie B.-B."/>
            <person name="Rong J.-C."/>
            <person name="Qin Q.-L."/>
            <person name="Zhang Y.-Z."/>
        </authorList>
    </citation>
    <scope>NUCLEOTIDE SEQUENCE [LARGE SCALE GENOMIC DNA]</scope>
    <source>
        <strain evidence="1 2">KMM 3549</strain>
    </source>
</reference>
<evidence type="ECO:0000313" key="1">
    <source>
        <dbReference type="EMBL" id="ATC90552.1"/>
    </source>
</evidence>
<proteinExistence type="predicted"/>